<gene>
    <name evidence="1" type="ORF">KIN20_001334</name>
</gene>
<name>A0AAD5LWV4_PARTN</name>
<evidence type="ECO:0000313" key="2">
    <source>
        <dbReference type="Proteomes" id="UP001196413"/>
    </source>
</evidence>
<dbReference type="EMBL" id="JAHQIW010000185">
    <property type="protein sequence ID" value="KAJ1346523.1"/>
    <property type="molecule type" value="Genomic_DNA"/>
</dbReference>
<dbReference type="Proteomes" id="UP001196413">
    <property type="component" value="Unassembled WGS sequence"/>
</dbReference>
<dbReference type="AlphaFoldDB" id="A0AAD5LWV4"/>
<proteinExistence type="predicted"/>
<accession>A0AAD5LWV4</accession>
<evidence type="ECO:0000313" key="1">
    <source>
        <dbReference type="EMBL" id="KAJ1346523.1"/>
    </source>
</evidence>
<reference evidence="1" key="1">
    <citation type="submission" date="2021-06" db="EMBL/GenBank/DDBJ databases">
        <title>Parelaphostrongylus tenuis whole genome reference sequence.</title>
        <authorList>
            <person name="Garwood T.J."/>
            <person name="Larsen P.A."/>
            <person name="Fountain-Jones N.M."/>
            <person name="Garbe J.R."/>
            <person name="Macchietto M.G."/>
            <person name="Kania S.A."/>
            <person name="Gerhold R.W."/>
            <person name="Richards J.E."/>
            <person name="Wolf T.M."/>
        </authorList>
    </citation>
    <scope>NUCLEOTIDE SEQUENCE</scope>
    <source>
        <strain evidence="1">MNPRO001-30</strain>
        <tissue evidence="1">Meninges</tissue>
    </source>
</reference>
<comment type="caution">
    <text evidence="1">The sequence shown here is derived from an EMBL/GenBank/DDBJ whole genome shotgun (WGS) entry which is preliminary data.</text>
</comment>
<sequence length="62" mass="7203">MRFYEEENCTICPNGKDDDCIRSAINLRIQVQSVTLFWLSFRRIELQDCLTTSDPSSPHPVL</sequence>
<keyword evidence="2" id="KW-1185">Reference proteome</keyword>
<organism evidence="1 2">
    <name type="scientific">Parelaphostrongylus tenuis</name>
    <name type="common">Meningeal worm</name>
    <dbReference type="NCBI Taxonomy" id="148309"/>
    <lineage>
        <taxon>Eukaryota</taxon>
        <taxon>Metazoa</taxon>
        <taxon>Ecdysozoa</taxon>
        <taxon>Nematoda</taxon>
        <taxon>Chromadorea</taxon>
        <taxon>Rhabditida</taxon>
        <taxon>Rhabditina</taxon>
        <taxon>Rhabditomorpha</taxon>
        <taxon>Strongyloidea</taxon>
        <taxon>Metastrongylidae</taxon>
        <taxon>Parelaphostrongylus</taxon>
    </lineage>
</organism>
<protein>
    <submittedName>
        <fullName evidence="1">Uncharacterized protein</fullName>
    </submittedName>
</protein>